<evidence type="ECO:0000313" key="4">
    <source>
        <dbReference type="Proteomes" id="UP001281410"/>
    </source>
</evidence>
<dbReference type="EMBL" id="JANJYJ010000001">
    <property type="protein sequence ID" value="KAK3228703.1"/>
    <property type="molecule type" value="Genomic_DNA"/>
</dbReference>
<comment type="caution">
    <text evidence="3">The sequence shown here is derived from an EMBL/GenBank/DDBJ whole genome shotgun (WGS) entry which is preliminary data.</text>
</comment>
<reference evidence="3" key="1">
    <citation type="journal article" date="2023" name="Plant J.">
        <title>Genome sequences and population genomics provide insights into the demographic history, inbreeding, and mutation load of two 'living fossil' tree species of Dipteronia.</title>
        <authorList>
            <person name="Feng Y."/>
            <person name="Comes H.P."/>
            <person name="Chen J."/>
            <person name="Zhu S."/>
            <person name="Lu R."/>
            <person name="Zhang X."/>
            <person name="Li P."/>
            <person name="Qiu J."/>
            <person name="Olsen K.M."/>
            <person name="Qiu Y."/>
        </authorList>
    </citation>
    <scope>NUCLEOTIDE SEQUENCE</scope>
    <source>
        <strain evidence="3">NBL</strain>
    </source>
</reference>
<protein>
    <recommendedName>
        <fullName evidence="2">CCHC-type domain-containing protein</fullName>
    </recommendedName>
</protein>
<organism evidence="3 4">
    <name type="scientific">Dipteronia sinensis</name>
    <dbReference type="NCBI Taxonomy" id="43782"/>
    <lineage>
        <taxon>Eukaryota</taxon>
        <taxon>Viridiplantae</taxon>
        <taxon>Streptophyta</taxon>
        <taxon>Embryophyta</taxon>
        <taxon>Tracheophyta</taxon>
        <taxon>Spermatophyta</taxon>
        <taxon>Magnoliopsida</taxon>
        <taxon>eudicotyledons</taxon>
        <taxon>Gunneridae</taxon>
        <taxon>Pentapetalae</taxon>
        <taxon>rosids</taxon>
        <taxon>malvids</taxon>
        <taxon>Sapindales</taxon>
        <taxon>Sapindaceae</taxon>
        <taxon>Hippocastanoideae</taxon>
        <taxon>Acereae</taxon>
        <taxon>Dipteronia</taxon>
    </lineage>
</organism>
<proteinExistence type="predicted"/>
<evidence type="ECO:0000313" key="3">
    <source>
        <dbReference type="EMBL" id="KAK3228703.1"/>
    </source>
</evidence>
<evidence type="ECO:0000256" key="1">
    <source>
        <dbReference type="PROSITE-ProRule" id="PRU00047"/>
    </source>
</evidence>
<dbReference type="GO" id="GO:0003676">
    <property type="term" value="F:nucleic acid binding"/>
    <property type="evidence" value="ECO:0007669"/>
    <property type="project" value="InterPro"/>
</dbReference>
<feature type="domain" description="CCHC-type" evidence="2">
    <location>
        <begin position="72"/>
        <end position="85"/>
    </location>
</feature>
<accession>A0AAE0B2B3</accession>
<dbReference type="Proteomes" id="UP001281410">
    <property type="component" value="Unassembled WGS sequence"/>
</dbReference>
<keyword evidence="1" id="KW-0863">Zinc-finger</keyword>
<dbReference type="PROSITE" id="PS50158">
    <property type="entry name" value="ZF_CCHC"/>
    <property type="match status" value="1"/>
</dbReference>
<keyword evidence="1" id="KW-0862">Zinc</keyword>
<dbReference type="GO" id="GO:0008270">
    <property type="term" value="F:zinc ion binding"/>
    <property type="evidence" value="ECO:0007669"/>
    <property type="project" value="UniProtKB-KW"/>
</dbReference>
<name>A0AAE0B2B3_9ROSI</name>
<keyword evidence="1" id="KW-0479">Metal-binding</keyword>
<dbReference type="InterPro" id="IPR001878">
    <property type="entry name" value="Znf_CCHC"/>
</dbReference>
<gene>
    <name evidence="3" type="ORF">Dsin_000584</name>
</gene>
<evidence type="ECO:0000259" key="2">
    <source>
        <dbReference type="PROSITE" id="PS50158"/>
    </source>
</evidence>
<keyword evidence="4" id="KW-1185">Reference proteome</keyword>
<dbReference type="AlphaFoldDB" id="A0AAE0B2B3"/>
<sequence length="163" mass="18243">MAEEIGSFLGNNIGEVHDMDIGAVADGSSRFLRVRVTVTIDKPLQRCLLFDLLGNEKITTMLLRYKRLMDYCFRCNRFGHVMDECVMDICMEDGMGQVASTAKEGYGEVEINSSLITLVPNDGMAKPKDMCKEMSQSSGPLVGSMRKQNLIRWILQSHAKRTA</sequence>